<dbReference type="InterPro" id="IPR046855">
    <property type="entry name" value="AceK_kinase"/>
</dbReference>
<dbReference type="PANTHER" id="PTHR39559">
    <property type="match status" value="1"/>
</dbReference>
<keyword evidence="5 11" id="KW-0808">Transferase</keyword>
<feature type="binding site" evidence="11">
    <location>
        <position position="333"/>
    </location>
    <ligand>
        <name>ATP</name>
        <dbReference type="ChEBI" id="CHEBI:30616"/>
    </ligand>
</feature>
<feature type="domain" description="Isocitrate dehydrogenase kinase/phosphatase (AceK) regulatory" evidence="13">
    <location>
        <begin position="11"/>
        <end position="306"/>
    </location>
</feature>
<evidence type="ECO:0000256" key="5">
    <source>
        <dbReference type="ARBA" id="ARBA00022679"/>
    </source>
</evidence>
<keyword evidence="3 11" id="KW-0723">Serine/threonine-protein kinase</keyword>
<feature type="active site" evidence="11">
    <location>
        <position position="368"/>
    </location>
</feature>
<dbReference type="Proteomes" id="UP000501602">
    <property type="component" value="Chromosome"/>
</dbReference>
<evidence type="ECO:0000259" key="13">
    <source>
        <dbReference type="Pfam" id="PF20423"/>
    </source>
</evidence>
<dbReference type="KEGG" id="fes:HER31_12020"/>
<comment type="function">
    <text evidence="11">Bifunctional enzyme which can phosphorylate or dephosphorylate isocitrate dehydrogenase (IDH) on a specific serine residue. This is a regulatory mechanism which enables bacteria to bypass the Krebs cycle via the glyoxylate shunt in response to the source of carbon. When bacteria are grown on glucose, IDH is fully active and unphosphorylated, but when grown on acetate or ethanol, the activity of IDH declines drastically concomitant with its phosphorylation.</text>
</comment>
<keyword evidence="2 11" id="KW-0963">Cytoplasm</keyword>
<keyword evidence="15" id="KW-1185">Reference proteome</keyword>
<evidence type="ECO:0000256" key="7">
    <source>
        <dbReference type="ARBA" id="ARBA00022777"/>
    </source>
</evidence>
<dbReference type="GO" id="GO:0004721">
    <property type="term" value="F:phosphoprotein phosphatase activity"/>
    <property type="evidence" value="ECO:0007669"/>
    <property type="project" value="UniProtKB-KW"/>
</dbReference>
<dbReference type="GO" id="GO:0005737">
    <property type="term" value="C:cytoplasm"/>
    <property type="evidence" value="ECO:0007669"/>
    <property type="project" value="UniProtKB-SubCell"/>
</dbReference>
<feature type="domain" description="Isocitrate dehydrogenase kinase/phosphatase (AceK) kinase" evidence="12">
    <location>
        <begin position="307"/>
        <end position="561"/>
    </location>
</feature>
<comment type="similarity">
    <text evidence="11">Belongs to the AceK family.</text>
</comment>
<keyword evidence="4 11" id="KW-0816">Tricarboxylic acid cycle</keyword>
<evidence type="ECO:0000256" key="4">
    <source>
        <dbReference type="ARBA" id="ARBA00022532"/>
    </source>
</evidence>
<evidence type="ECO:0000256" key="2">
    <source>
        <dbReference type="ARBA" id="ARBA00022490"/>
    </source>
</evidence>
<evidence type="ECO:0000256" key="11">
    <source>
        <dbReference type="HAMAP-Rule" id="MF_00747"/>
    </source>
</evidence>
<comment type="catalytic activity">
    <reaction evidence="11">
        <text>L-seryl-[isocitrate dehydrogenase] + ATP = O-phospho-L-seryl-[isocitrate dehydrogenase] + ADP + H(+)</text>
        <dbReference type="Rhea" id="RHEA:43540"/>
        <dbReference type="Rhea" id="RHEA-COMP:10605"/>
        <dbReference type="Rhea" id="RHEA-COMP:10606"/>
        <dbReference type="ChEBI" id="CHEBI:15378"/>
        <dbReference type="ChEBI" id="CHEBI:29999"/>
        <dbReference type="ChEBI" id="CHEBI:30616"/>
        <dbReference type="ChEBI" id="CHEBI:83421"/>
        <dbReference type="ChEBI" id="CHEBI:456216"/>
        <dbReference type="EC" id="2.7.11.5"/>
    </reaction>
</comment>
<feature type="binding site" evidence="11">
    <location>
        <begin position="312"/>
        <end position="318"/>
    </location>
    <ligand>
        <name>ATP</name>
        <dbReference type="ChEBI" id="CHEBI:30616"/>
    </ligand>
</feature>
<dbReference type="RefSeq" id="WP_168660812.1">
    <property type="nucleotide sequence ID" value="NZ_CP051180.1"/>
</dbReference>
<keyword evidence="7 11" id="KW-0418">Kinase</keyword>
<evidence type="ECO:0000256" key="3">
    <source>
        <dbReference type="ARBA" id="ARBA00022527"/>
    </source>
</evidence>
<evidence type="ECO:0000256" key="8">
    <source>
        <dbReference type="ARBA" id="ARBA00022801"/>
    </source>
</evidence>
<dbReference type="InterPro" id="IPR046854">
    <property type="entry name" value="AceK_regulatory"/>
</dbReference>
<protein>
    <recommendedName>
        <fullName evidence="11">Isocitrate dehydrogenase kinase/phosphatase</fullName>
        <shortName evidence="11">IDH kinase/phosphatase</shortName>
        <shortName evidence="11">IDHK/P</shortName>
        <ecNumber evidence="11">2.7.11.5</ecNumber>
        <ecNumber evidence="11">3.1.3.-</ecNumber>
    </recommendedName>
</protein>
<evidence type="ECO:0000313" key="14">
    <source>
        <dbReference type="EMBL" id="QIZ77553.1"/>
    </source>
</evidence>
<sequence>MMNSSAPSYLAYQILAGFDKHFRLFMRISRGAKENFIQQDWVQANNNQVKRIKLYSQQVSLQTQKLIEQLDQPVISTDLWRDTKKAYSKLLEGHPQAEVAETFFNSVFSRLFRHRGLDEQHLFLHTKVRKRPPFQPEKLSKYRFFGNDPTTALSELINPRRFQRPFADLEQDLALVWQRLEPIVSANQYNRVELLNCVFYRNKGAYLVGRLIGPRGFAPLLLPIRHSDNGLYIDAVLSNQDDLSVVFSFTRAYFMVNTDHPGMLVSYLKQLMPRKTWAELYSALGLQKHGKTEFYRSFLHHLDHSDDKFDVAPGIKGMVMSVFTLPSLPMVFKIIKDEFAPPKEVTKEDVKSKYDLVKQHDRVGRMADTQEFSNFVFPRERFSQALIDELLKVASQEIELTDTHIIIHHLYAERRMVPLNMYLDGATQEQIDHAIYEYGLAIKQLASVNIFPGDMLFKNFGLTRHNRVVFYDYDEISYMTECNFRTIPKAQTLEQEMAAEPWFSIGPNDVFPEEFGHFLLARPSIRQAFLPHHQDLLTAEYWQQIKDNVAAEKIPDVYPYRRDCRLR</sequence>
<evidence type="ECO:0000313" key="15">
    <source>
        <dbReference type="Proteomes" id="UP000501602"/>
    </source>
</evidence>
<evidence type="ECO:0000256" key="1">
    <source>
        <dbReference type="ARBA" id="ARBA00022435"/>
    </source>
</evidence>
<dbReference type="HAMAP" id="MF_00747">
    <property type="entry name" value="AceK"/>
    <property type="match status" value="1"/>
</dbReference>
<dbReference type="EC" id="2.7.11.5" evidence="11"/>
<dbReference type="PIRSF" id="PIRSF000719">
    <property type="entry name" value="AceK"/>
    <property type="match status" value="1"/>
</dbReference>
<dbReference type="GO" id="GO:0004674">
    <property type="term" value="F:protein serine/threonine kinase activity"/>
    <property type="evidence" value="ECO:0007669"/>
    <property type="project" value="UniProtKB-KW"/>
</dbReference>
<keyword evidence="10 11" id="KW-0904">Protein phosphatase</keyword>
<dbReference type="GO" id="GO:0005524">
    <property type="term" value="F:ATP binding"/>
    <property type="evidence" value="ECO:0007669"/>
    <property type="project" value="UniProtKB-UniRule"/>
</dbReference>
<reference evidence="14 15" key="1">
    <citation type="submission" date="2020-04" db="EMBL/GenBank/DDBJ databases">
        <title>Ferrimonas sp. S7 isolated from sea water.</title>
        <authorList>
            <person name="Bae S.S."/>
            <person name="Baek K."/>
        </authorList>
    </citation>
    <scope>NUCLEOTIDE SEQUENCE [LARGE SCALE GENOMIC DNA]</scope>
    <source>
        <strain evidence="14 15">S7</strain>
    </source>
</reference>
<comment type="subcellular location">
    <subcellularLocation>
        <location evidence="11">Cytoplasm</location>
    </subcellularLocation>
</comment>
<keyword evidence="8 11" id="KW-0378">Hydrolase</keyword>
<dbReference type="AlphaFoldDB" id="A0A6H1UGV5"/>
<dbReference type="InterPro" id="IPR010452">
    <property type="entry name" value="Isocitrate_DH_AceK"/>
</dbReference>
<accession>A0A6H1UGV5</accession>
<dbReference type="GO" id="GO:0008772">
    <property type="term" value="F:[isocitrate dehydrogenase (NADP+)] kinase activity"/>
    <property type="evidence" value="ECO:0007669"/>
    <property type="project" value="UniProtKB-UniRule"/>
</dbReference>
<dbReference type="NCBIfam" id="NF002804">
    <property type="entry name" value="PRK02946.1"/>
    <property type="match status" value="1"/>
</dbReference>
<dbReference type="Pfam" id="PF06315">
    <property type="entry name" value="AceK_kinase"/>
    <property type="match status" value="1"/>
</dbReference>
<dbReference type="EMBL" id="CP051180">
    <property type="protein sequence ID" value="QIZ77553.1"/>
    <property type="molecule type" value="Genomic_DNA"/>
</dbReference>
<name>A0A6H1UGV5_9GAMM</name>
<dbReference type="GO" id="GO:0006099">
    <property type="term" value="P:tricarboxylic acid cycle"/>
    <property type="evidence" value="ECO:0007669"/>
    <property type="project" value="UniProtKB-UniRule"/>
</dbReference>
<dbReference type="EC" id="3.1.3.-" evidence="11"/>
<evidence type="ECO:0000259" key="12">
    <source>
        <dbReference type="Pfam" id="PF06315"/>
    </source>
</evidence>
<evidence type="ECO:0000256" key="10">
    <source>
        <dbReference type="ARBA" id="ARBA00022912"/>
    </source>
</evidence>
<dbReference type="GO" id="GO:0006097">
    <property type="term" value="P:glyoxylate cycle"/>
    <property type="evidence" value="ECO:0007669"/>
    <property type="project" value="UniProtKB-UniRule"/>
</dbReference>
<evidence type="ECO:0000256" key="6">
    <source>
        <dbReference type="ARBA" id="ARBA00022741"/>
    </source>
</evidence>
<organism evidence="14 15">
    <name type="scientific">Ferrimonas lipolytica</name>
    <dbReference type="NCBI Taxonomy" id="2724191"/>
    <lineage>
        <taxon>Bacteria</taxon>
        <taxon>Pseudomonadati</taxon>
        <taxon>Pseudomonadota</taxon>
        <taxon>Gammaproteobacteria</taxon>
        <taxon>Alteromonadales</taxon>
        <taxon>Ferrimonadaceae</taxon>
        <taxon>Ferrimonas</taxon>
    </lineage>
</organism>
<keyword evidence="1 11" id="KW-0329">Glyoxylate bypass</keyword>
<dbReference type="GO" id="GO:0006006">
    <property type="term" value="P:glucose metabolic process"/>
    <property type="evidence" value="ECO:0007669"/>
    <property type="project" value="InterPro"/>
</dbReference>
<proteinExistence type="inferred from homology"/>
<keyword evidence="6 11" id="KW-0547">Nucleotide-binding</keyword>
<dbReference type="PANTHER" id="PTHR39559:SF1">
    <property type="entry name" value="ISOCITRATE DEHYDROGENASE KINASE_PHOSPHATASE"/>
    <property type="match status" value="1"/>
</dbReference>
<dbReference type="GO" id="GO:0016208">
    <property type="term" value="F:AMP binding"/>
    <property type="evidence" value="ECO:0007669"/>
    <property type="project" value="TreeGrafter"/>
</dbReference>
<keyword evidence="9 11" id="KW-0067">ATP-binding</keyword>
<gene>
    <name evidence="11 14" type="primary">aceK</name>
    <name evidence="14" type="ORF">HER31_12020</name>
</gene>
<dbReference type="Pfam" id="PF20423">
    <property type="entry name" value="AceK_regulatory"/>
    <property type="match status" value="1"/>
</dbReference>
<evidence type="ECO:0000256" key="9">
    <source>
        <dbReference type="ARBA" id="ARBA00022840"/>
    </source>
</evidence>